<comment type="similarity">
    <text evidence="1">Belongs to the SCO1/2 family.</text>
</comment>
<sequence>MKLRTILATTIAVGLLGSVGACGASSSSASSGVVVDSTPTSIFDGDLLNPPYAKPDVTLTDSSGKQFNLVEGTKGKVTLVYFGYTHCPDVCPTTMATIAATMRTLTAAQAAQVDVVFISSDPKRDTPSVLKTWLGQYNPTFIGLTGDFSKIQSAAATLGVDLEAPRDTNGQYTVTHGAEVIAFDAKGKGDLLYTSGTSVPEFQHDIPLLLAGRDG</sequence>
<keyword evidence="2 3" id="KW-0186">Copper</keyword>
<dbReference type="CDD" id="cd02968">
    <property type="entry name" value="SCO"/>
    <property type="match status" value="1"/>
</dbReference>
<dbReference type="PANTHER" id="PTHR12151">
    <property type="entry name" value="ELECTRON TRANSPORT PROTIN SCO1/SENC FAMILY MEMBER"/>
    <property type="match status" value="1"/>
</dbReference>
<evidence type="ECO:0000256" key="3">
    <source>
        <dbReference type="PIRSR" id="PIRSR603782-1"/>
    </source>
</evidence>
<comment type="caution">
    <text evidence="7">The sequence shown here is derived from an EMBL/GenBank/DDBJ whole genome shotgun (WGS) entry which is preliminary data.</text>
</comment>
<keyword evidence="5" id="KW-0732">Signal</keyword>
<dbReference type="RefSeq" id="WP_212516681.1">
    <property type="nucleotide sequence ID" value="NZ_JAGSOH010000006.1"/>
</dbReference>
<reference evidence="7" key="1">
    <citation type="submission" date="2021-04" db="EMBL/GenBank/DDBJ databases">
        <title>Genome based classification of Actinospica acidithermotolerans sp. nov., an actinobacterium isolated from an Indonesian hot spring.</title>
        <authorList>
            <person name="Kusuma A.B."/>
            <person name="Putra K.E."/>
            <person name="Nafisah S."/>
            <person name="Loh J."/>
            <person name="Nouioui I."/>
            <person name="Goodfellow M."/>
        </authorList>
    </citation>
    <scope>NUCLEOTIDE SEQUENCE</scope>
    <source>
        <strain evidence="7">MGRD01-02</strain>
    </source>
</reference>
<dbReference type="EMBL" id="JAGSOH010000006">
    <property type="protein sequence ID" value="MBR7825534.1"/>
    <property type="molecule type" value="Genomic_DNA"/>
</dbReference>
<evidence type="ECO:0000256" key="2">
    <source>
        <dbReference type="ARBA" id="ARBA00023008"/>
    </source>
</evidence>
<feature type="domain" description="Thioredoxin" evidence="6">
    <location>
        <begin position="48"/>
        <end position="211"/>
    </location>
</feature>
<feature type="chain" id="PRO_5039213011" evidence="5">
    <location>
        <begin position="24"/>
        <end position="215"/>
    </location>
</feature>
<name>A0A941EAK6_9ACTN</name>
<dbReference type="PANTHER" id="PTHR12151:SF25">
    <property type="entry name" value="LINALOOL DEHYDRATASE_ISOMERASE DOMAIN-CONTAINING PROTEIN"/>
    <property type="match status" value="1"/>
</dbReference>
<keyword evidence="4" id="KW-1015">Disulfide bond</keyword>
<feature type="binding site" evidence="3">
    <location>
        <position position="91"/>
    </location>
    <ligand>
        <name>Cu cation</name>
        <dbReference type="ChEBI" id="CHEBI:23378"/>
    </ligand>
</feature>
<feature type="signal peptide" evidence="5">
    <location>
        <begin position="1"/>
        <end position="23"/>
    </location>
</feature>
<keyword evidence="3" id="KW-0479">Metal-binding</keyword>
<dbReference type="PROSITE" id="PS51257">
    <property type="entry name" value="PROKAR_LIPOPROTEIN"/>
    <property type="match status" value="1"/>
</dbReference>
<dbReference type="Proteomes" id="UP000676325">
    <property type="component" value="Unassembled WGS sequence"/>
</dbReference>
<keyword evidence="8" id="KW-1185">Reference proteome</keyword>
<evidence type="ECO:0000313" key="8">
    <source>
        <dbReference type="Proteomes" id="UP000676325"/>
    </source>
</evidence>
<evidence type="ECO:0000259" key="6">
    <source>
        <dbReference type="PROSITE" id="PS51352"/>
    </source>
</evidence>
<feature type="binding site" evidence="3">
    <location>
        <position position="87"/>
    </location>
    <ligand>
        <name>Cu cation</name>
        <dbReference type="ChEBI" id="CHEBI:23378"/>
    </ligand>
</feature>
<feature type="binding site" evidence="3">
    <location>
        <position position="176"/>
    </location>
    <ligand>
        <name>Cu cation</name>
        <dbReference type="ChEBI" id="CHEBI:23378"/>
    </ligand>
</feature>
<proteinExistence type="inferred from homology"/>
<evidence type="ECO:0000256" key="1">
    <source>
        <dbReference type="ARBA" id="ARBA00010996"/>
    </source>
</evidence>
<dbReference type="Gene3D" id="3.40.30.10">
    <property type="entry name" value="Glutaredoxin"/>
    <property type="match status" value="1"/>
</dbReference>
<dbReference type="SUPFAM" id="SSF52833">
    <property type="entry name" value="Thioredoxin-like"/>
    <property type="match status" value="1"/>
</dbReference>
<protein>
    <submittedName>
        <fullName evidence="7">SCO family protein</fullName>
    </submittedName>
</protein>
<dbReference type="InterPro" id="IPR036249">
    <property type="entry name" value="Thioredoxin-like_sf"/>
</dbReference>
<evidence type="ECO:0000256" key="4">
    <source>
        <dbReference type="PIRSR" id="PIRSR603782-2"/>
    </source>
</evidence>
<evidence type="ECO:0000256" key="5">
    <source>
        <dbReference type="SAM" id="SignalP"/>
    </source>
</evidence>
<dbReference type="Pfam" id="PF02630">
    <property type="entry name" value="SCO1-SenC"/>
    <property type="match status" value="1"/>
</dbReference>
<gene>
    <name evidence="7" type="ORF">KDK95_04395</name>
</gene>
<evidence type="ECO:0000313" key="7">
    <source>
        <dbReference type="EMBL" id="MBR7825534.1"/>
    </source>
</evidence>
<accession>A0A941EAK6</accession>
<dbReference type="PROSITE" id="PS51352">
    <property type="entry name" value="THIOREDOXIN_2"/>
    <property type="match status" value="1"/>
</dbReference>
<feature type="disulfide bond" description="Redox-active" evidence="4">
    <location>
        <begin position="87"/>
        <end position="91"/>
    </location>
</feature>
<dbReference type="AlphaFoldDB" id="A0A941EAK6"/>
<dbReference type="InterPro" id="IPR013766">
    <property type="entry name" value="Thioredoxin_domain"/>
</dbReference>
<organism evidence="7 8">
    <name type="scientific">Actinospica acidithermotolerans</name>
    <dbReference type="NCBI Taxonomy" id="2828514"/>
    <lineage>
        <taxon>Bacteria</taxon>
        <taxon>Bacillati</taxon>
        <taxon>Actinomycetota</taxon>
        <taxon>Actinomycetes</taxon>
        <taxon>Catenulisporales</taxon>
        <taxon>Actinospicaceae</taxon>
        <taxon>Actinospica</taxon>
    </lineage>
</organism>
<dbReference type="InterPro" id="IPR003782">
    <property type="entry name" value="SCO1/SenC"/>
</dbReference>
<dbReference type="GO" id="GO:0046872">
    <property type="term" value="F:metal ion binding"/>
    <property type="evidence" value="ECO:0007669"/>
    <property type="project" value="UniProtKB-KW"/>
</dbReference>